<keyword evidence="2" id="KW-1185">Reference proteome</keyword>
<dbReference type="EMBL" id="KZ305066">
    <property type="protein sequence ID" value="PIA31467.1"/>
    <property type="molecule type" value="Genomic_DNA"/>
</dbReference>
<protein>
    <submittedName>
        <fullName evidence="1">Uncharacterized protein</fullName>
    </submittedName>
</protein>
<reference evidence="1 2" key="1">
    <citation type="submission" date="2017-09" db="EMBL/GenBank/DDBJ databases">
        <title>WGS assembly of Aquilegia coerulea Goldsmith.</title>
        <authorList>
            <person name="Hodges S."/>
            <person name="Kramer E."/>
            <person name="Nordborg M."/>
            <person name="Tomkins J."/>
            <person name="Borevitz J."/>
            <person name="Derieg N."/>
            <person name="Yan J."/>
            <person name="Mihaltcheva S."/>
            <person name="Hayes R.D."/>
            <person name="Rokhsar D."/>
        </authorList>
    </citation>
    <scope>NUCLEOTIDE SEQUENCE [LARGE SCALE GENOMIC DNA]</scope>
    <source>
        <strain evidence="2">cv. Goldsmith</strain>
    </source>
</reference>
<evidence type="ECO:0000313" key="1">
    <source>
        <dbReference type="EMBL" id="PIA31467.1"/>
    </source>
</evidence>
<dbReference type="AlphaFoldDB" id="A0A2G5CKW0"/>
<dbReference type="Proteomes" id="UP000230069">
    <property type="component" value="Unassembled WGS sequence"/>
</dbReference>
<name>A0A2G5CKW0_AQUCA</name>
<proteinExistence type="predicted"/>
<evidence type="ECO:0000313" key="2">
    <source>
        <dbReference type="Proteomes" id="UP000230069"/>
    </source>
</evidence>
<gene>
    <name evidence="1" type="ORF">AQUCO_04900043v1</name>
</gene>
<sequence length="72" mass="8546">MCYKIPHVYVIFTTKSRKITRSWCANKKAYEKYRQIKTLAEHDLQFHFLVLGSLSNNKTTQFTKGLYSNEII</sequence>
<dbReference type="InParanoid" id="A0A2G5CKW0"/>
<accession>A0A2G5CKW0</accession>
<organism evidence="1 2">
    <name type="scientific">Aquilegia coerulea</name>
    <name type="common">Rocky mountain columbine</name>
    <dbReference type="NCBI Taxonomy" id="218851"/>
    <lineage>
        <taxon>Eukaryota</taxon>
        <taxon>Viridiplantae</taxon>
        <taxon>Streptophyta</taxon>
        <taxon>Embryophyta</taxon>
        <taxon>Tracheophyta</taxon>
        <taxon>Spermatophyta</taxon>
        <taxon>Magnoliopsida</taxon>
        <taxon>Ranunculales</taxon>
        <taxon>Ranunculaceae</taxon>
        <taxon>Thalictroideae</taxon>
        <taxon>Aquilegia</taxon>
    </lineage>
</organism>